<proteinExistence type="predicted"/>
<feature type="coiled-coil region" evidence="1">
    <location>
        <begin position="67"/>
        <end position="101"/>
    </location>
</feature>
<evidence type="ECO:0000256" key="1">
    <source>
        <dbReference type="SAM" id="Coils"/>
    </source>
</evidence>
<gene>
    <name evidence="2" type="ORF">PYV00_17010</name>
</gene>
<dbReference type="EMBL" id="JARESE010000060">
    <property type="protein sequence ID" value="MDE8653401.1"/>
    <property type="molecule type" value="Genomic_DNA"/>
</dbReference>
<comment type="caution">
    <text evidence="2">The sequence shown here is derived from an EMBL/GenBank/DDBJ whole genome shotgun (WGS) entry which is preliminary data.</text>
</comment>
<reference evidence="2 3" key="1">
    <citation type="submission" date="2023-03" db="EMBL/GenBank/DDBJ databases">
        <title>NovoSphingobium album sp. nov. isolated from polycyclic aromatic hydrocarbons- and heavy-metal polluted soil.</title>
        <authorList>
            <person name="Liu Z."/>
            <person name="Wang K."/>
        </authorList>
    </citation>
    <scope>NUCLEOTIDE SEQUENCE [LARGE SCALE GENOMIC DNA]</scope>
    <source>
        <strain evidence="2 3">H3SJ31-1</strain>
    </source>
</reference>
<evidence type="ECO:0000313" key="3">
    <source>
        <dbReference type="Proteomes" id="UP001216253"/>
    </source>
</evidence>
<accession>A0ABT5WU26</accession>
<keyword evidence="3" id="KW-1185">Reference proteome</keyword>
<organism evidence="2 3">
    <name type="scientific">Novosphingobium album</name>
    <name type="common">ex Liu et al. 2023</name>
    <dbReference type="NCBI Taxonomy" id="3031130"/>
    <lineage>
        <taxon>Bacteria</taxon>
        <taxon>Pseudomonadati</taxon>
        <taxon>Pseudomonadota</taxon>
        <taxon>Alphaproteobacteria</taxon>
        <taxon>Sphingomonadales</taxon>
        <taxon>Sphingomonadaceae</taxon>
        <taxon>Novosphingobium</taxon>
    </lineage>
</organism>
<dbReference type="Proteomes" id="UP001216253">
    <property type="component" value="Unassembled WGS sequence"/>
</dbReference>
<keyword evidence="1" id="KW-0175">Coiled coil</keyword>
<evidence type="ECO:0000313" key="2">
    <source>
        <dbReference type="EMBL" id="MDE8653401.1"/>
    </source>
</evidence>
<name>A0ABT5WU26_9SPHN</name>
<sequence>MDFWFFQDRGSGLQCQSLGAAGAIYASQATANCRWFEQEDLPTGFGVVMLLPGGFSANPRGIIMARKGSLEAERQAIARERNALEAREAKLRESEQNAMAELLRKSALGKAPFERVEGFFATLGKLGLDEAEKRLAKS</sequence>
<protein>
    <submittedName>
        <fullName evidence="2">Uncharacterized protein</fullName>
    </submittedName>
</protein>